<evidence type="ECO:0000259" key="2">
    <source>
        <dbReference type="Pfam" id="PF15647"/>
    </source>
</evidence>
<protein>
    <submittedName>
        <fullName evidence="3">Restriction endonuclease fold toxin</fullName>
    </submittedName>
</protein>
<dbReference type="GO" id="GO:0004519">
    <property type="term" value="F:endonuclease activity"/>
    <property type="evidence" value="ECO:0007669"/>
    <property type="project" value="UniProtKB-KW"/>
</dbReference>
<feature type="compositionally biased region" description="Low complexity" evidence="1">
    <location>
        <begin position="250"/>
        <end position="265"/>
    </location>
</feature>
<comment type="caution">
    <text evidence="3">The sequence shown here is derived from an EMBL/GenBank/DDBJ whole genome shotgun (WGS) entry which is preliminary data.</text>
</comment>
<organism evidence="3 4">
    <name type="scientific">Paenibacillus suaedae</name>
    <dbReference type="NCBI Taxonomy" id="3077233"/>
    <lineage>
        <taxon>Bacteria</taxon>
        <taxon>Bacillati</taxon>
        <taxon>Bacillota</taxon>
        <taxon>Bacilli</taxon>
        <taxon>Bacillales</taxon>
        <taxon>Paenibacillaceae</taxon>
        <taxon>Paenibacillus</taxon>
    </lineage>
</organism>
<evidence type="ECO:0000313" key="4">
    <source>
        <dbReference type="Proteomes" id="UP001250538"/>
    </source>
</evidence>
<feature type="domain" description="Tox-REase-3" evidence="2">
    <location>
        <begin position="278"/>
        <end position="367"/>
    </location>
</feature>
<dbReference type="InterPro" id="IPR028905">
    <property type="entry name" value="Tox-REase-3_dom"/>
</dbReference>
<reference evidence="4" key="1">
    <citation type="submission" date="2023-09" db="EMBL/GenBank/DDBJ databases">
        <title>Paenibacillus sp. chi10 Genome sequencing and assembly.</title>
        <authorList>
            <person name="Kim I."/>
        </authorList>
    </citation>
    <scope>NUCLEOTIDE SEQUENCE [LARGE SCALE GENOMIC DNA]</scope>
    <source>
        <strain evidence="4">chi10</strain>
    </source>
</reference>
<evidence type="ECO:0000313" key="3">
    <source>
        <dbReference type="EMBL" id="MDT8974812.1"/>
    </source>
</evidence>
<dbReference type="Pfam" id="PF15647">
    <property type="entry name" value="Tox-REase-3"/>
    <property type="match status" value="1"/>
</dbReference>
<dbReference type="AlphaFoldDB" id="A0AAJ2JV43"/>
<feature type="compositionally biased region" description="Polar residues" evidence="1">
    <location>
        <begin position="221"/>
        <end position="236"/>
    </location>
</feature>
<feature type="region of interest" description="Disordered" evidence="1">
    <location>
        <begin position="210"/>
        <end position="277"/>
    </location>
</feature>
<accession>A0AAJ2JV43</accession>
<name>A0AAJ2JV43_9BACL</name>
<evidence type="ECO:0000256" key="1">
    <source>
        <dbReference type="SAM" id="MobiDB-lite"/>
    </source>
</evidence>
<gene>
    <name evidence="3" type="ORF">RQP50_00980</name>
</gene>
<sequence>MIPAQKIGLQFAILLGKGFTDARGWRNPETKESLVRFLLTLNKGMEMAASKIPQDVRVANRNLSKALDFYSSIDRWDLPNRFRVQDIDPVLFDHQIIDIKQYNAWEDQHLTPQQKNDIAKLIYERFKDDTDIATQNYFFVVEHTSEGVDALAGAIGARAVRSRNPQPPIKPQGISKGSNIKGIKVNWGQATTFINERFEALQKSVGQLPKNKLAYDGPNVNYKSSTQKPLEPTKNQIEVRKYYPGTEPESSASGSASGKNKNSAGEGTPKASGQYSGELVKVPKEDEAADMLAKKLDGESRVKLKNDPNGREFDTISDQYVAQTKPPLKSLDKQFRKQAKATIEAANETDRKAYFHFEGEPDNRVLRQLNEYAARYV</sequence>
<keyword evidence="3" id="KW-0378">Hydrolase</keyword>
<keyword evidence="3" id="KW-0540">Nuclease</keyword>
<keyword evidence="4" id="KW-1185">Reference proteome</keyword>
<dbReference type="Proteomes" id="UP001250538">
    <property type="component" value="Unassembled WGS sequence"/>
</dbReference>
<keyword evidence="3" id="KW-0255">Endonuclease</keyword>
<dbReference type="EMBL" id="JAVYAA010000001">
    <property type="protein sequence ID" value="MDT8974812.1"/>
    <property type="molecule type" value="Genomic_DNA"/>
</dbReference>
<proteinExistence type="predicted"/>